<name>A0A5B8ML77_9CHLO</name>
<dbReference type="EMBL" id="HBHL01014180">
    <property type="protein sequence ID" value="CAD9720449.1"/>
    <property type="molecule type" value="Transcribed_RNA"/>
</dbReference>
<evidence type="ECO:0000313" key="7">
    <source>
        <dbReference type="Proteomes" id="UP000316726"/>
    </source>
</evidence>
<accession>A0A5B8ML77</accession>
<dbReference type="Pfam" id="PF10374">
    <property type="entry name" value="EST1"/>
    <property type="match status" value="1"/>
</dbReference>
<dbReference type="SUPFAM" id="SSF48452">
    <property type="entry name" value="TPR-like"/>
    <property type="match status" value="1"/>
</dbReference>
<feature type="region of interest" description="Disordered" evidence="1">
    <location>
        <begin position="621"/>
        <end position="643"/>
    </location>
</feature>
<dbReference type="OrthoDB" id="69928at2759"/>
<reference evidence="4" key="2">
    <citation type="submission" date="2021-01" db="EMBL/GenBank/DDBJ databases">
        <authorList>
            <person name="Corre E."/>
            <person name="Pelletier E."/>
            <person name="Niang G."/>
            <person name="Scheremetjew M."/>
            <person name="Finn R."/>
            <person name="Kale V."/>
            <person name="Holt S."/>
            <person name="Cochrane G."/>
            <person name="Meng A."/>
            <person name="Brown T."/>
            <person name="Cohen L."/>
        </authorList>
    </citation>
    <scope>NUCLEOTIDE SEQUENCE</scope>
    <source>
        <strain evidence="4">CCMP1205</strain>
    </source>
</reference>
<reference evidence="6 7" key="1">
    <citation type="submission" date="2018-07" db="EMBL/GenBank/DDBJ databases">
        <title>The complete nuclear genome of the prasinophyte Chloropicon primus (CCMP1205).</title>
        <authorList>
            <person name="Pombert J.-F."/>
            <person name="Otis C."/>
            <person name="Turmel M."/>
            <person name="Lemieux C."/>
        </authorList>
    </citation>
    <scope>NUCLEOTIDE SEQUENCE [LARGE SCALE GENOMIC DNA]</scope>
    <source>
        <strain evidence="6 7">CCMP1205</strain>
    </source>
</reference>
<dbReference type="InterPro" id="IPR045153">
    <property type="entry name" value="Est1/Ebs1-like"/>
</dbReference>
<dbReference type="GO" id="GO:0042162">
    <property type="term" value="F:telomeric DNA binding"/>
    <property type="evidence" value="ECO:0007669"/>
    <property type="project" value="TreeGrafter"/>
</dbReference>
<dbReference type="InterPro" id="IPR018834">
    <property type="entry name" value="DNA/RNA-bd_Est1-type"/>
</dbReference>
<evidence type="ECO:0008006" key="8">
    <source>
        <dbReference type="Google" id="ProtNLM"/>
    </source>
</evidence>
<dbReference type="Proteomes" id="UP000316726">
    <property type="component" value="Chromosome 5"/>
</dbReference>
<feature type="domain" description="Telomerase activating protein Est1-like N-terminal" evidence="3">
    <location>
        <begin position="69"/>
        <end position="183"/>
    </location>
</feature>
<evidence type="ECO:0000256" key="1">
    <source>
        <dbReference type="SAM" id="MobiDB-lite"/>
    </source>
</evidence>
<evidence type="ECO:0000313" key="4">
    <source>
        <dbReference type="EMBL" id="CAD9720446.1"/>
    </source>
</evidence>
<dbReference type="Gene3D" id="1.25.40.10">
    <property type="entry name" value="Tetratricopeptide repeat domain"/>
    <property type="match status" value="1"/>
</dbReference>
<dbReference type="InterPro" id="IPR011990">
    <property type="entry name" value="TPR-like_helical_dom_sf"/>
</dbReference>
<dbReference type="GO" id="GO:0000184">
    <property type="term" value="P:nuclear-transcribed mRNA catabolic process, nonsense-mediated decay"/>
    <property type="evidence" value="ECO:0007669"/>
    <property type="project" value="TreeGrafter"/>
</dbReference>
<dbReference type="GO" id="GO:0005697">
    <property type="term" value="C:telomerase holoenzyme complex"/>
    <property type="evidence" value="ECO:0007669"/>
    <property type="project" value="TreeGrafter"/>
</dbReference>
<evidence type="ECO:0000259" key="3">
    <source>
        <dbReference type="Pfam" id="PF10374"/>
    </source>
</evidence>
<dbReference type="GO" id="GO:0070034">
    <property type="term" value="F:telomerase RNA binding"/>
    <property type="evidence" value="ECO:0007669"/>
    <property type="project" value="TreeGrafter"/>
</dbReference>
<dbReference type="PANTHER" id="PTHR15696">
    <property type="entry name" value="SMG-7 SUPPRESSOR WITH MORPHOLOGICAL EFFECT ON GENITALIA PROTEIN 7"/>
    <property type="match status" value="1"/>
</dbReference>
<organism evidence="6 7">
    <name type="scientific">Chloropicon primus</name>
    <dbReference type="NCBI Taxonomy" id="1764295"/>
    <lineage>
        <taxon>Eukaryota</taxon>
        <taxon>Viridiplantae</taxon>
        <taxon>Chlorophyta</taxon>
        <taxon>Chloropicophyceae</taxon>
        <taxon>Chloropicales</taxon>
        <taxon>Chloropicaceae</taxon>
        <taxon>Chloropicon</taxon>
    </lineage>
</organism>
<protein>
    <recommendedName>
        <fullName evidence="8">Telomerase activating protein Est1-like N-terminal domain-containing protein</fullName>
    </recommendedName>
</protein>
<dbReference type="EMBL" id="CP031038">
    <property type="protein sequence ID" value="QDZ21213.1"/>
    <property type="molecule type" value="Genomic_DNA"/>
</dbReference>
<dbReference type="PANTHER" id="PTHR15696:SF0">
    <property type="entry name" value="TELOMERASE-BINDING PROTEIN EST1A"/>
    <property type="match status" value="1"/>
</dbReference>
<keyword evidence="7" id="KW-1185">Reference proteome</keyword>
<dbReference type="Pfam" id="PF10373">
    <property type="entry name" value="EST1_DNA_bind"/>
    <property type="match status" value="1"/>
</dbReference>
<dbReference type="EMBL" id="HBHL01014169">
    <property type="protein sequence ID" value="CAD9720446.1"/>
    <property type="molecule type" value="Transcribed_RNA"/>
</dbReference>
<proteinExistence type="predicted"/>
<evidence type="ECO:0000313" key="5">
    <source>
        <dbReference type="EMBL" id="CAD9720449.1"/>
    </source>
</evidence>
<dbReference type="InterPro" id="IPR019458">
    <property type="entry name" value="Est1-like_N"/>
</dbReference>
<dbReference type="AlphaFoldDB" id="A0A5B8ML77"/>
<evidence type="ECO:0000313" key="6">
    <source>
        <dbReference type="EMBL" id="QDZ21213.1"/>
    </source>
</evidence>
<feature type="compositionally biased region" description="Basic and acidic residues" evidence="1">
    <location>
        <begin position="622"/>
        <end position="631"/>
    </location>
</feature>
<sequence>MRDLRDGIPPGVRKLLRGAEECQKELSSLLEKSDVFVPRAAVLREKLKQNYLKLVKLNQRATHHSDVGRNLWRTVFYGPIERLRCQQRKYDEAAAAGNESVARDRDRHREIFTSFLKNAERFYVEVIRGVQQKYGSVGIILPGEDWKKTPHKGPKVLPRTMDPCCFTCYESLIFLGDVLRYAQTQLKPSSKWSFALSTACYRQAAYLCPQSGNPHNQLCVIFQYTREDLRAVYHNYRALFSEAPFPTIKDNFKLLFERVKRSRRSARGASTPGAEPGFSAYSCVTHLLSASAELFSGVPGDTTSALGDHCDNFLQQFSQFCLLSPEDQKRRLATPNPRQVKDVHVVYFFIKVAVLCMCNVHISMQDRLSAKVSAEGSGNTKEFVSRYLMVVASVQFQILNYCRRIGGLDSLGLPAINIFTSWLDSNKDILVHLKGTENEQLRAEHKNFVDGLASFLRDNDYFGAHDAFVEKSAKYGLLEDVELRGFTPILKSQDEIKYEVWQVAQRPGRWWDIHRKQQRIARIMKHLTNLTGENFEPPAARCLKRSRVNKFTPAPEGTFPELPVVGDARGRATVGAGHHLPPEGPLSELPVFDLLCRAAKPADQEYLEKFWHGAQFVVQSRAEGRGSRVDHQAQPPRKRGRNP</sequence>
<dbReference type="STRING" id="1764295.A0A5B8ML77"/>
<gene>
    <name evidence="6" type="ORF">A3770_05p37310</name>
    <name evidence="4" type="ORF">CPRI1469_LOCUS9312</name>
    <name evidence="5" type="ORF">CPRI1469_LOCUS9315</name>
</gene>
<evidence type="ECO:0000259" key="2">
    <source>
        <dbReference type="Pfam" id="PF10373"/>
    </source>
</evidence>
<feature type="domain" description="DNA/RNA-binding" evidence="2">
    <location>
        <begin position="198"/>
        <end position="491"/>
    </location>
</feature>